<dbReference type="InterPro" id="IPR029055">
    <property type="entry name" value="Ntn_hydrolases_N"/>
</dbReference>
<dbReference type="Proteomes" id="UP000178425">
    <property type="component" value="Unassembled WGS sequence"/>
</dbReference>
<evidence type="ECO:0008006" key="7">
    <source>
        <dbReference type="Google" id="ProtNLM"/>
    </source>
</evidence>
<evidence type="ECO:0000256" key="2">
    <source>
        <dbReference type="ARBA" id="ARBA00022670"/>
    </source>
</evidence>
<sequence>MMEKMFQTALDFKNLLEPKHFALRSLENLKAKVDLAGLAPAMHDLIKNRRTNGTTVIALKYEDGIVIAGDRRGSYGHVHADDFIKVQDMGNLTFIACSGTSSYIDDLEKTLISARKYWENIIEETIYIDGQAQLLERILRQNFEYLNVLMYVLGYYAVPILAGYDPFLKKGRLFEFDETGGRYEKKDYVVSGSGGLLAEMVLDDRWEADLNETDAVLLAIRSVMRASRDNYTSPGTLAPITVYSVSKTGSRILPEKKSLRLAWSLHIKDKKRRGEKAHADFFSGKE</sequence>
<evidence type="ECO:0000256" key="3">
    <source>
        <dbReference type="ARBA" id="ARBA00022801"/>
    </source>
</evidence>
<dbReference type="GO" id="GO:0005737">
    <property type="term" value="C:cytoplasm"/>
    <property type="evidence" value="ECO:0007669"/>
    <property type="project" value="TreeGrafter"/>
</dbReference>
<feature type="transmembrane region" description="Helical" evidence="4">
    <location>
        <begin position="145"/>
        <end position="164"/>
    </location>
</feature>
<dbReference type="GO" id="GO:0008233">
    <property type="term" value="F:peptidase activity"/>
    <property type="evidence" value="ECO:0007669"/>
    <property type="project" value="UniProtKB-KW"/>
</dbReference>
<dbReference type="Pfam" id="PF00227">
    <property type="entry name" value="Proteasome"/>
    <property type="match status" value="1"/>
</dbReference>
<dbReference type="GO" id="GO:0005839">
    <property type="term" value="C:proteasome core complex"/>
    <property type="evidence" value="ECO:0007669"/>
    <property type="project" value="InterPro"/>
</dbReference>
<keyword evidence="2" id="KW-0645">Protease</keyword>
<accession>A0A1F5WSG7</accession>
<comment type="caution">
    <text evidence="5">The sequence shown here is derived from an EMBL/GenBank/DDBJ whole genome shotgun (WGS) entry which is preliminary data.</text>
</comment>
<dbReference type="AlphaFoldDB" id="A0A1F5WSG7"/>
<evidence type="ECO:0000256" key="4">
    <source>
        <dbReference type="SAM" id="Phobius"/>
    </source>
</evidence>
<dbReference type="InterPro" id="IPR023333">
    <property type="entry name" value="Proteasome_suB-type"/>
</dbReference>
<proteinExistence type="predicted"/>
<organism evidence="5 6">
    <name type="scientific">Candidatus Giovannonibacteria bacterium RIFCSPHIGHO2_02_43_13</name>
    <dbReference type="NCBI Taxonomy" id="1798330"/>
    <lineage>
        <taxon>Bacteria</taxon>
        <taxon>Candidatus Giovannoniibacteriota</taxon>
    </lineage>
</organism>
<name>A0A1F5WSG7_9BACT</name>
<dbReference type="EMBL" id="MFHI01000025">
    <property type="protein sequence ID" value="OGF78599.1"/>
    <property type="molecule type" value="Genomic_DNA"/>
</dbReference>
<reference evidence="5 6" key="1">
    <citation type="journal article" date="2016" name="Nat. Commun.">
        <title>Thousands of microbial genomes shed light on interconnected biogeochemical processes in an aquifer system.</title>
        <authorList>
            <person name="Anantharaman K."/>
            <person name="Brown C.T."/>
            <person name="Hug L.A."/>
            <person name="Sharon I."/>
            <person name="Castelle C.J."/>
            <person name="Probst A.J."/>
            <person name="Thomas B.C."/>
            <person name="Singh A."/>
            <person name="Wilkins M.J."/>
            <person name="Karaoz U."/>
            <person name="Brodie E.L."/>
            <person name="Williams K.H."/>
            <person name="Hubbard S.S."/>
            <person name="Banfield J.F."/>
        </authorList>
    </citation>
    <scope>NUCLEOTIDE SEQUENCE [LARGE SCALE GENOMIC DNA]</scope>
</reference>
<dbReference type="Gene3D" id="3.60.20.10">
    <property type="entry name" value="Glutamine Phosphoribosylpyrophosphate, subunit 1, domain 1"/>
    <property type="match status" value="1"/>
</dbReference>
<evidence type="ECO:0000256" key="1">
    <source>
        <dbReference type="ARBA" id="ARBA00022490"/>
    </source>
</evidence>
<dbReference type="SUPFAM" id="SSF56235">
    <property type="entry name" value="N-terminal nucleophile aminohydrolases (Ntn hydrolases)"/>
    <property type="match status" value="1"/>
</dbReference>
<protein>
    <recommendedName>
        <fullName evidence="7">Proteasome subunit beta</fullName>
    </recommendedName>
</protein>
<keyword evidence="4" id="KW-1133">Transmembrane helix</keyword>
<keyword evidence="3" id="KW-0378">Hydrolase</keyword>
<gene>
    <name evidence="5" type="ORF">A2W54_00110</name>
</gene>
<keyword evidence="4" id="KW-0472">Membrane</keyword>
<evidence type="ECO:0000313" key="6">
    <source>
        <dbReference type="Proteomes" id="UP000178425"/>
    </source>
</evidence>
<dbReference type="GO" id="GO:0051603">
    <property type="term" value="P:proteolysis involved in protein catabolic process"/>
    <property type="evidence" value="ECO:0007669"/>
    <property type="project" value="InterPro"/>
</dbReference>
<dbReference type="PANTHER" id="PTHR32194:SF0">
    <property type="entry name" value="ATP-DEPENDENT PROTEASE SUBUNIT HSLV"/>
    <property type="match status" value="1"/>
</dbReference>
<dbReference type="InterPro" id="IPR001353">
    <property type="entry name" value="Proteasome_sua/b"/>
</dbReference>
<evidence type="ECO:0000313" key="5">
    <source>
        <dbReference type="EMBL" id="OGF78599.1"/>
    </source>
</evidence>
<keyword evidence="1" id="KW-0963">Cytoplasm</keyword>
<dbReference type="PANTHER" id="PTHR32194">
    <property type="entry name" value="METALLOPROTEASE TLDD"/>
    <property type="match status" value="1"/>
</dbReference>
<keyword evidence="4" id="KW-0812">Transmembrane</keyword>